<dbReference type="PROSITE" id="PS50109">
    <property type="entry name" value="HIS_KIN"/>
    <property type="match status" value="1"/>
</dbReference>
<protein>
    <recommendedName>
        <fullName evidence="2">histidine kinase</fullName>
        <ecNumber evidence="2">2.7.13.3</ecNumber>
    </recommendedName>
</protein>
<evidence type="ECO:0000256" key="3">
    <source>
        <dbReference type="ARBA" id="ARBA00022553"/>
    </source>
</evidence>
<dbReference type="Pfam" id="PF00989">
    <property type="entry name" value="PAS"/>
    <property type="match status" value="1"/>
</dbReference>
<dbReference type="PANTHER" id="PTHR43304">
    <property type="entry name" value="PHYTOCHROME-LIKE PROTEIN CPH1"/>
    <property type="match status" value="1"/>
</dbReference>
<dbReference type="SUPFAM" id="SSF55785">
    <property type="entry name" value="PYP-like sensor domain (PAS domain)"/>
    <property type="match status" value="4"/>
</dbReference>
<dbReference type="GO" id="GO:0000155">
    <property type="term" value="F:phosphorelay sensor kinase activity"/>
    <property type="evidence" value="ECO:0007669"/>
    <property type="project" value="InterPro"/>
</dbReference>
<dbReference type="RefSeq" id="WP_057954763.1">
    <property type="nucleotide sequence ID" value="NZ_CP013118.1"/>
</dbReference>
<dbReference type="InterPro" id="IPR001610">
    <property type="entry name" value="PAC"/>
</dbReference>
<dbReference type="InterPro" id="IPR035965">
    <property type="entry name" value="PAS-like_dom_sf"/>
</dbReference>
<dbReference type="Pfam" id="PF08448">
    <property type="entry name" value="PAS_4"/>
    <property type="match status" value="1"/>
</dbReference>
<evidence type="ECO:0000259" key="8">
    <source>
        <dbReference type="PROSITE" id="PS50109"/>
    </source>
</evidence>
<feature type="domain" description="PAC" evidence="10">
    <location>
        <begin position="405"/>
        <end position="455"/>
    </location>
</feature>
<dbReference type="FunFam" id="3.30.565.10:FF:000006">
    <property type="entry name" value="Sensor histidine kinase WalK"/>
    <property type="match status" value="1"/>
</dbReference>
<dbReference type="InterPro" id="IPR052162">
    <property type="entry name" value="Sensor_kinase/Photoreceptor"/>
</dbReference>
<feature type="domain" description="PAC" evidence="10">
    <location>
        <begin position="279"/>
        <end position="330"/>
    </location>
</feature>
<feature type="transmembrane region" description="Helical" evidence="7">
    <location>
        <begin position="48"/>
        <end position="65"/>
    </location>
</feature>
<dbReference type="InterPro" id="IPR013655">
    <property type="entry name" value="PAS_fold_3"/>
</dbReference>
<feature type="domain" description="PAC" evidence="10">
    <location>
        <begin position="534"/>
        <end position="586"/>
    </location>
</feature>
<dbReference type="AlphaFoldDB" id="A0A0S2I524"/>
<keyword evidence="6" id="KW-0175">Coiled coil</keyword>
<dbReference type="SUPFAM" id="SSF55874">
    <property type="entry name" value="ATPase domain of HSP90 chaperone/DNA topoisomerase II/histidine kinase"/>
    <property type="match status" value="1"/>
</dbReference>
<evidence type="ECO:0000256" key="5">
    <source>
        <dbReference type="ARBA" id="ARBA00022777"/>
    </source>
</evidence>
<dbReference type="InterPro" id="IPR005467">
    <property type="entry name" value="His_kinase_dom"/>
</dbReference>
<feature type="domain" description="Histidine kinase" evidence="8">
    <location>
        <begin position="608"/>
        <end position="822"/>
    </location>
</feature>
<dbReference type="PATRIC" id="fig|1307839.3.peg.4182"/>
<organism evidence="11 12">
    <name type="scientific">Salinivirga cyanobacteriivorans</name>
    <dbReference type="NCBI Taxonomy" id="1307839"/>
    <lineage>
        <taxon>Bacteria</taxon>
        <taxon>Pseudomonadati</taxon>
        <taxon>Bacteroidota</taxon>
        <taxon>Bacteroidia</taxon>
        <taxon>Bacteroidales</taxon>
        <taxon>Salinivirgaceae</taxon>
        <taxon>Salinivirga</taxon>
    </lineage>
</organism>
<reference evidence="11 12" key="1">
    <citation type="submission" date="2015-11" db="EMBL/GenBank/DDBJ databases">
        <title>Description and complete genome sequence of a novel strain predominating in hypersaline microbial mats and representing a new family of the Bacteriodetes phylum.</title>
        <authorList>
            <person name="Spring S."/>
            <person name="Bunk B."/>
            <person name="Sproer C."/>
            <person name="Klenk H.-P."/>
        </authorList>
    </citation>
    <scope>NUCLEOTIDE SEQUENCE [LARGE SCALE GENOMIC DNA]</scope>
    <source>
        <strain evidence="11 12">L21-Spi-D4</strain>
    </source>
</reference>
<sequence>MKKRNTKYQALRIAIIIALLGIAWILGSDLLLANIAKSFHEYIHIQTYKGWFFVVIVAIILYYLVNYQLALNNKLSDELLQHEMKFKNTMENMLEGVQIIDFNWRYSYVNDVAARHGMKSREELLGKTMMECYPGIEKTDMFRKLENCMHNRQYHKMENRFELPDGSSGWFELGIQPVPEGIFILSHDITDRVEAEQKNIEAQQRLIEAQRIAKMGDFTWDVQTGEVTWSEALLDMLGYSRDQQIDYDMINKWVHHPDDLESVTNWLNESIKSGTTILQPHEYRIRKKNGDPIYVRTQGKINIREDGSKTVFATIQDITNLKENELKLEESEKRYKNLFMQSPDAIFINQQDVIVLANKAFVNLVNAGEIEDVIGKSPFDFFHPDYHDHVRDKIHKVREQGVEISSYEEQLISAKGRIIDVDVYRSTFEHEGFTGIHVILRDITESKRAKQALIESKRQLNTVMGNLPGMAYHTRLDAQWPMEFVSEGCFDLTGYTTGELTGSKHITFSDIIIPEDNDYVWSRVNEMISKDKQFVLEYRIQKKDGSIRWVWDKGIALQKEDEENHSIEGFIIDITDWKEAEKALEEYQNELEVKVQERTEELEAFAYSVSHDLRAPLRAINGFTDILVEEYASDLDDEGKRLANVIQKNSRNMSILIDDLLTFSRAGRKAIQPSNINMQEMVKSVYYEATAEKDRERIDIKVGKIPNCMADTSMMRQVWMNLLSNAIKYSSKTDKPRIEINWKEENSKLIYCIKDNGVGFNEQYIDKLFGVFQRLHNVKDFEGTGVGLALVDRIIRRHNGEIWAKGEENKGATFCFSIPKQNKQ</sequence>
<dbReference type="SMART" id="SM00091">
    <property type="entry name" value="PAS"/>
    <property type="match status" value="4"/>
</dbReference>
<name>A0A0S2I524_9BACT</name>
<dbReference type="Gene3D" id="3.30.450.20">
    <property type="entry name" value="PAS domain"/>
    <property type="match status" value="4"/>
</dbReference>
<dbReference type="Pfam" id="PF02518">
    <property type="entry name" value="HATPase_c"/>
    <property type="match status" value="1"/>
</dbReference>
<feature type="transmembrane region" description="Helical" evidence="7">
    <location>
        <begin position="12"/>
        <end position="36"/>
    </location>
</feature>
<dbReference type="SMART" id="SM00387">
    <property type="entry name" value="HATPase_c"/>
    <property type="match status" value="1"/>
</dbReference>
<feature type="domain" description="PAS" evidence="9">
    <location>
        <begin position="331"/>
        <end position="401"/>
    </location>
</feature>
<dbReference type="Proteomes" id="UP000064893">
    <property type="component" value="Chromosome"/>
</dbReference>
<dbReference type="PROSITE" id="PS50113">
    <property type="entry name" value="PAC"/>
    <property type="match status" value="3"/>
</dbReference>
<feature type="domain" description="PAS" evidence="9">
    <location>
        <begin position="218"/>
        <end position="274"/>
    </location>
</feature>
<dbReference type="Gene3D" id="1.10.287.130">
    <property type="match status" value="1"/>
</dbReference>
<keyword evidence="3" id="KW-0597">Phosphoprotein</keyword>
<evidence type="ECO:0000256" key="1">
    <source>
        <dbReference type="ARBA" id="ARBA00000085"/>
    </source>
</evidence>
<evidence type="ECO:0000313" key="11">
    <source>
        <dbReference type="EMBL" id="ALO17507.1"/>
    </source>
</evidence>
<evidence type="ECO:0000256" key="6">
    <source>
        <dbReference type="SAM" id="Coils"/>
    </source>
</evidence>
<dbReference type="Gene3D" id="3.30.565.10">
    <property type="entry name" value="Histidine kinase-like ATPase, C-terminal domain"/>
    <property type="match status" value="1"/>
</dbReference>
<feature type="domain" description="PAS" evidence="9">
    <location>
        <begin position="456"/>
        <end position="531"/>
    </location>
</feature>
<evidence type="ECO:0000313" key="12">
    <source>
        <dbReference type="Proteomes" id="UP000064893"/>
    </source>
</evidence>
<evidence type="ECO:0000259" key="10">
    <source>
        <dbReference type="PROSITE" id="PS50113"/>
    </source>
</evidence>
<evidence type="ECO:0000259" key="9">
    <source>
        <dbReference type="PROSITE" id="PS50112"/>
    </source>
</evidence>
<dbReference type="InterPro" id="IPR013656">
    <property type="entry name" value="PAS_4"/>
</dbReference>
<keyword evidence="5" id="KW-0418">Kinase</keyword>
<evidence type="ECO:0000256" key="4">
    <source>
        <dbReference type="ARBA" id="ARBA00022679"/>
    </source>
</evidence>
<evidence type="ECO:0000256" key="2">
    <source>
        <dbReference type="ARBA" id="ARBA00012438"/>
    </source>
</evidence>
<gene>
    <name evidence="11" type="primary">cph1</name>
    <name evidence="11" type="ORF">L21SP5_03916</name>
</gene>
<dbReference type="CDD" id="cd00130">
    <property type="entry name" value="PAS"/>
    <property type="match status" value="4"/>
</dbReference>
<proteinExistence type="predicted"/>
<dbReference type="InterPro" id="IPR000014">
    <property type="entry name" value="PAS"/>
</dbReference>
<keyword evidence="7" id="KW-1133">Transmembrane helix</keyword>
<dbReference type="CDD" id="cd00082">
    <property type="entry name" value="HisKA"/>
    <property type="match status" value="1"/>
</dbReference>
<keyword evidence="7" id="KW-0472">Membrane</keyword>
<dbReference type="STRING" id="1307839.L21SP5_03916"/>
<keyword evidence="12" id="KW-1185">Reference proteome</keyword>
<dbReference type="PANTHER" id="PTHR43304:SF1">
    <property type="entry name" value="PAC DOMAIN-CONTAINING PROTEIN"/>
    <property type="match status" value="1"/>
</dbReference>
<dbReference type="EMBL" id="CP013118">
    <property type="protein sequence ID" value="ALO17507.1"/>
    <property type="molecule type" value="Genomic_DNA"/>
</dbReference>
<dbReference type="EC" id="2.7.13.3" evidence="2"/>
<dbReference type="Pfam" id="PF08447">
    <property type="entry name" value="PAS_3"/>
    <property type="match status" value="2"/>
</dbReference>
<dbReference type="GO" id="GO:0006355">
    <property type="term" value="P:regulation of DNA-templated transcription"/>
    <property type="evidence" value="ECO:0007669"/>
    <property type="project" value="InterPro"/>
</dbReference>
<dbReference type="InterPro" id="IPR003594">
    <property type="entry name" value="HATPase_dom"/>
</dbReference>
<dbReference type="PROSITE" id="PS50112">
    <property type="entry name" value="PAS"/>
    <property type="match status" value="3"/>
</dbReference>
<dbReference type="NCBIfam" id="TIGR00229">
    <property type="entry name" value="sensory_box"/>
    <property type="match status" value="4"/>
</dbReference>
<dbReference type="OrthoDB" id="9796457at2"/>
<dbReference type="InterPro" id="IPR036097">
    <property type="entry name" value="HisK_dim/P_sf"/>
</dbReference>
<dbReference type="InterPro" id="IPR003661">
    <property type="entry name" value="HisK_dim/P_dom"/>
</dbReference>
<keyword evidence="7" id="KW-0812">Transmembrane</keyword>
<comment type="catalytic activity">
    <reaction evidence="1">
        <text>ATP + protein L-histidine = ADP + protein N-phospho-L-histidine.</text>
        <dbReference type="EC" id="2.7.13.3"/>
    </reaction>
</comment>
<dbReference type="SUPFAM" id="SSF47384">
    <property type="entry name" value="Homodimeric domain of signal transducing histidine kinase"/>
    <property type="match status" value="1"/>
</dbReference>
<dbReference type="InterPro" id="IPR000700">
    <property type="entry name" value="PAS-assoc_C"/>
</dbReference>
<feature type="coiled-coil region" evidence="6">
    <location>
        <begin position="577"/>
        <end position="604"/>
    </location>
</feature>
<dbReference type="SMART" id="SM00388">
    <property type="entry name" value="HisKA"/>
    <property type="match status" value="1"/>
</dbReference>
<dbReference type="PRINTS" id="PR00344">
    <property type="entry name" value="BCTRLSENSOR"/>
</dbReference>
<dbReference type="SMART" id="SM00086">
    <property type="entry name" value="PAC"/>
    <property type="match status" value="4"/>
</dbReference>
<dbReference type="KEGG" id="blq:L21SP5_03916"/>
<evidence type="ECO:0000256" key="7">
    <source>
        <dbReference type="SAM" id="Phobius"/>
    </source>
</evidence>
<keyword evidence="4 11" id="KW-0808">Transferase</keyword>
<dbReference type="InterPro" id="IPR036890">
    <property type="entry name" value="HATPase_C_sf"/>
</dbReference>
<dbReference type="InterPro" id="IPR004358">
    <property type="entry name" value="Sig_transdc_His_kin-like_C"/>
</dbReference>
<accession>A0A0S2I524</accession>
<dbReference type="InterPro" id="IPR013767">
    <property type="entry name" value="PAS_fold"/>
</dbReference>
<dbReference type="Pfam" id="PF00512">
    <property type="entry name" value="HisKA"/>
    <property type="match status" value="1"/>
</dbReference>